<dbReference type="InterPro" id="IPR036397">
    <property type="entry name" value="RNaseH_sf"/>
</dbReference>
<proteinExistence type="predicted"/>
<reference evidence="3 4" key="1">
    <citation type="journal article" date="2019" name="Genome Biol. Evol.">
        <title>The Rhododendron genome and chromosomal organization provide insight into shared whole-genome duplications across the heath family (Ericaceae).</title>
        <authorList>
            <person name="Soza V.L."/>
            <person name="Lindsley D."/>
            <person name="Waalkes A."/>
            <person name="Ramage E."/>
            <person name="Patwardhan R.P."/>
            <person name="Burton J.N."/>
            <person name="Adey A."/>
            <person name="Kumar A."/>
            <person name="Qiu R."/>
            <person name="Shendure J."/>
            <person name="Hall B."/>
        </authorList>
    </citation>
    <scope>NUCLEOTIDE SEQUENCE [LARGE SCALE GENOMIC DNA]</scope>
    <source>
        <strain evidence="3">RSF 1966-606</strain>
    </source>
</reference>
<dbReference type="CDD" id="cd06222">
    <property type="entry name" value="RNase_H_like"/>
    <property type="match status" value="1"/>
</dbReference>
<dbReference type="OrthoDB" id="1737420at2759"/>
<dbReference type="Pfam" id="PF13456">
    <property type="entry name" value="RVT_3"/>
    <property type="match status" value="1"/>
</dbReference>
<evidence type="ECO:0000256" key="1">
    <source>
        <dbReference type="SAM" id="Phobius"/>
    </source>
</evidence>
<evidence type="ECO:0000313" key="3">
    <source>
        <dbReference type="EMBL" id="KAE9457406.1"/>
    </source>
</evidence>
<organism evidence="3 4">
    <name type="scientific">Rhododendron williamsianum</name>
    <dbReference type="NCBI Taxonomy" id="262921"/>
    <lineage>
        <taxon>Eukaryota</taxon>
        <taxon>Viridiplantae</taxon>
        <taxon>Streptophyta</taxon>
        <taxon>Embryophyta</taxon>
        <taxon>Tracheophyta</taxon>
        <taxon>Spermatophyta</taxon>
        <taxon>Magnoliopsida</taxon>
        <taxon>eudicotyledons</taxon>
        <taxon>Gunneridae</taxon>
        <taxon>Pentapetalae</taxon>
        <taxon>asterids</taxon>
        <taxon>Ericales</taxon>
        <taxon>Ericaceae</taxon>
        <taxon>Ericoideae</taxon>
        <taxon>Rhodoreae</taxon>
        <taxon>Rhododendron</taxon>
    </lineage>
</organism>
<protein>
    <recommendedName>
        <fullName evidence="2">RNase H type-1 domain-containing protein</fullName>
    </recommendedName>
</protein>
<dbReference type="Proteomes" id="UP000428333">
    <property type="component" value="Linkage Group LG06"/>
</dbReference>
<evidence type="ECO:0000313" key="4">
    <source>
        <dbReference type="Proteomes" id="UP000428333"/>
    </source>
</evidence>
<accession>A0A6A4LA41</accession>
<keyword evidence="1" id="KW-1133">Transmembrane helix</keyword>
<gene>
    <name evidence="3" type="ORF">C3L33_10688</name>
</gene>
<feature type="non-terminal residue" evidence="3">
    <location>
        <position position="1"/>
    </location>
</feature>
<feature type="domain" description="RNase H type-1" evidence="2">
    <location>
        <begin position="87"/>
        <end position="153"/>
    </location>
</feature>
<name>A0A6A4LA41_9ERIC</name>
<keyword evidence="1" id="KW-0472">Membrane</keyword>
<dbReference type="InterPro" id="IPR044730">
    <property type="entry name" value="RNase_H-like_dom_plant"/>
</dbReference>
<dbReference type="EMBL" id="QEFC01001512">
    <property type="protein sequence ID" value="KAE9457406.1"/>
    <property type="molecule type" value="Genomic_DNA"/>
</dbReference>
<evidence type="ECO:0000259" key="2">
    <source>
        <dbReference type="Pfam" id="PF13456"/>
    </source>
</evidence>
<keyword evidence="4" id="KW-1185">Reference proteome</keyword>
<dbReference type="PANTHER" id="PTHR47723:SF19">
    <property type="entry name" value="POLYNUCLEOTIDYL TRANSFERASE, RIBONUCLEASE H-LIKE SUPERFAMILY PROTEIN"/>
    <property type="match status" value="1"/>
</dbReference>
<dbReference type="Gene3D" id="3.30.420.10">
    <property type="entry name" value="Ribonuclease H-like superfamily/Ribonuclease H"/>
    <property type="match status" value="1"/>
</dbReference>
<keyword evidence="1" id="KW-0812">Transmembrane</keyword>
<feature type="transmembrane region" description="Helical" evidence="1">
    <location>
        <begin position="14"/>
        <end position="33"/>
    </location>
</feature>
<dbReference type="InterPro" id="IPR002156">
    <property type="entry name" value="RNaseH_domain"/>
</dbReference>
<dbReference type="InterPro" id="IPR053151">
    <property type="entry name" value="RNase_H-like"/>
</dbReference>
<dbReference type="AlphaFoldDB" id="A0A6A4LA41"/>
<dbReference type="GO" id="GO:0004523">
    <property type="term" value="F:RNA-DNA hybrid ribonuclease activity"/>
    <property type="evidence" value="ECO:0007669"/>
    <property type="project" value="InterPro"/>
</dbReference>
<sequence length="163" mass="18122">MLATQRVIPHGTAMAYYLLLPIFEFLCLTAKVIKTQKGFLGSKETLLRIKAQNVLATKENLFARKCARDPVCGICGVEVESIEHVLFRFLVRDSCGSVVEINHGRIKVSSALAAEAWAIRIAISMARAWGKEDAIIESDCQVLVKLLQPNSSQRNWIIHGVMI</sequence>
<dbReference type="GO" id="GO:0003676">
    <property type="term" value="F:nucleic acid binding"/>
    <property type="evidence" value="ECO:0007669"/>
    <property type="project" value="InterPro"/>
</dbReference>
<comment type="caution">
    <text evidence="3">The sequence shown here is derived from an EMBL/GenBank/DDBJ whole genome shotgun (WGS) entry which is preliminary data.</text>
</comment>
<dbReference type="PANTHER" id="PTHR47723">
    <property type="entry name" value="OS05G0353850 PROTEIN"/>
    <property type="match status" value="1"/>
</dbReference>